<comment type="caution">
    <text evidence="2">The sequence shown here is derived from an EMBL/GenBank/DDBJ whole genome shotgun (WGS) entry which is preliminary data.</text>
</comment>
<keyword evidence="3" id="KW-1185">Reference proteome</keyword>
<accession>A0A927JED4</accession>
<proteinExistence type="predicted"/>
<sequence length="109" mass="11304">MDIGRLAPVACPAVPSPERFTRAEQALLGVSVLMLAVIGSMVVLRHVGWLGGETTVDTLSSAIGYIGLGAGTWARAIARRRGMICNSVWVGFAVALAIWGTGTVVLAVV</sequence>
<organism evidence="2 3">
    <name type="scientific">Lolliginicoccus lacisalsi</name>
    <dbReference type="NCBI Taxonomy" id="2742202"/>
    <lineage>
        <taxon>Bacteria</taxon>
        <taxon>Bacillati</taxon>
        <taxon>Actinomycetota</taxon>
        <taxon>Actinomycetes</taxon>
        <taxon>Mycobacteriales</taxon>
        <taxon>Hoyosellaceae</taxon>
        <taxon>Lolliginicoccus</taxon>
    </lineage>
</organism>
<keyword evidence="1" id="KW-0472">Membrane</keyword>
<feature type="transmembrane region" description="Helical" evidence="1">
    <location>
        <begin position="59"/>
        <end position="76"/>
    </location>
</feature>
<evidence type="ECO:0000313" key="3">
    <source>
        <dbReference type="Proteomes" id="UP000642993"/>
    </source>
</evidence>
<protein>
    <submittedName>
        <fullName evidence="2">Uncharacterized protein</fullName>
    </submittedName>
</protein>
<name>A0A927JED4_9ACTN</name>
<dbReference type="Proteomes" id="UP000642993">
    <property type="component" value="Unassembled WGS sequence"/>
</dbReference>
<keyword evidence="1" id="KW-0812">Transmembrane</keyword>
<dbReference type="RefSeq" id="WP_192039286.1">
    <property type="nucleotide sequence ID" value="NZ_JACYWE010000005.1"/>
</dbReference>
<evidence type="ECO:0000256" key="1">
    <source>
        <dbReference type="SAM" id="Phobius"/>
    </source>
</evidence>
<feature type="transmembrane region" description="Helical" evidence="1">
    <location>
        <begin position="26"/>
        <end position="47"/>
    </location>
</feature>
<gene>
    <name evidence="2" type="ORF">HT102_10060</name>
</gene>
<feature type="transmembrane region" description="Helical" evidence="1">
    <location>
        <begin position="88"/>
        <end position="108"/>
    </location>
</feature>
<dbReference type="EMBL" id="JACYWE010000005">
    <property type="protein sequence ID" value="MBD8506832.1"/>
    <property type="molecule type" value="Genomic_DNA"/>
</dbReference>
<reference evidence="2" key="1">
    <citation type="submission" date="2020-09" db="EMBL/GenBank/DDBJ databases">
        <title>Hoyosella lacisalsi sp. nov., a halotolerant actinobacterium isolated from soil of Lake Gudzhirganskoe.</title>
        <authorList>
            <person name="Yang Q."/>
            <person name="Guo P.Y."/>
            <person name="Liu S.W."/>
            <person name="Li F.N."/>
            <person name="Sun C.H."/>
        </authorList>
    </citation>
    <scope>NUCLEOTIDE SEQUENCE</scope>
    <source>
        <strain evidence="2">G463</strain>
    </source>
</reference>
<dbReference type="AlphaFoldDB" id="A0A927JED4"/>
<evidence type="ECO:0000313" key="2">
    <source>
        <dbReference type="EMBL" id="MBD8506832.1"/>
    </source>
</evidence>
<keyword evidence="1" id="KW-1133">Transmembrane helix</keyword>